<accession>A0A0M3I2C9</accession>
<dbReference type="WBParaSite" id="ALUE_0001062601-mRNA-1">
    <property type="protein sequence ID" value="ALUE_0001062601-mRNA-1"/>
    <property type="gene ID" value="ALUE_0001062601"/>
</dbReference>
<dbReference type="AlphaFoldDB" id="A0A0M3I2C9"/>
<organism evidence="1 2">
    <name type="scientific">Ascaris lumbricoides</name>
    <name type="common">Giant roundworm</name>
    <dbReference type="NCBI Taxonomy" id="6252"/>
    <lineage>
        <taxon>Eukaryota</taxon>
        <taxon>Metazoa</taxon>
        <taxon>Ecdysozoa</taxon>
        <taxon>Nematoda</taxon>
        <taxon>Chromadorea</taxon>
        <taxon>Rhabditida</taxon>
        <taxon>Spirurina</taxon>
        <taxon>Ascaridomorpha</taxon>
        <taxon>Ascaridoidea</taxon>
        <taxon>Ascarididae</taxon>
        <taxon>Ascaris</taxon>
    </lineage>
</organism>
<proteinExistence type="predicted"/>
<name>A0A0M3I2C9_ASCLU</name>
<reference evidence="2" key="1">
    <citation type="submission" date="2017-02" db="UniProtKB">
        <authorList>
            <consortium name="WormBaseParasite"/>
        </authorList>
    </citation>
    <scope>IDENTIFICATION</scope>
</reference>
<dbReference type="Proteomes" id="UP000036681">
    <property type="component" value="Unplaced"/>
</dbReference>
<sequence length="217" mass="24058">MASTARNHGFSADSEGSVRQISSVIRGAAGTEKSEGFKPLGKFGPNVFMEGLENVRFIFEKQKLVTRSYGEDGFADTALVRWCSNNTAPLKVAFPDLAILELESPLDLSDPSIRAICLANPSKQIPDHHCLFEFGETVRQNAHEDCSKATSVDRIDCRRPGSQYTLMVVKLNWPFRLFDRRSSIESTTSSAVLLIEQLLPSRFSQTFVLTQALKLGN</sequence>
<keyword evidence="1" id="KW-1185">Reference proteome</keyword>
<protein>
    <submittedName>
        <fullName evidence="2">PITH domain-containing protein</fullName>
    </submittedName>
</protein>
<evidence type="ECO:0000313" key="2">
    <source>
        <dbReference type="WBParaSite" id="ALUE_0001062601-mRNA-1"/>
    </source>
</evidence>
<evidence type="ECO:0000313" key="1">
    <source>
        <dbReference type="Proteomes" id="UP000036681"/>
    </source>
</evidence>